<dbReference type="PANTHER" id="PTHR45453:SF1">
    <property type="entry name" value="PHOSPHATE REGULON SENSOR PROTEIN PHOR"/>
    <property type="match status" value="1"/>
</dbReference>
<dbReference type="InterPro" id="IPR004358">
    <property type="entry name" value="Sig_transdc_His_kin-like_C"/>
</dbReference>
<keyword evidence="9" id="KW-0902">Two-component regulatory system</keyword>
<dbReference type="InterPro" id="IPR003594">
    <property type="entry name" value="HATPase_dom"/>
</dbReference>
<evidence type="ECO:0000256" key="7">
    <source>
        <dbReference type="ARBA" id="ARBA00022777"/>
    </source>
</evidence>
<dbReference type="InterPro" id="IPR005467">
    <property type="entry name" value="His_kinase_dom"/>
</dbReference>
<evidence type="ECO:0000256" key="4">
    <source>
        <dbReference type="ARBA" id="ARBA00022553"/>
    </source>
</evidence>
<organism evidence="12 13">
    <name type="scientific">Sporosarcina siberiensis</name>
    <dbReference type="NCBI Taxonomy" id="1365606"/>
    <lineage>
        <taxon>Bacteria</taxon>
        <taxon>Bacillati</taxon>
        <taxon>Bacillota</taxon>
        <taxon>Bacilli</taxon>
        <taxon>Bacillales</taxon>
        <taxon>Caryophanaceae</taxon>
        <taxon>Sporosarcina</taxon>
    </lineage>
</organism>
<reference evidence="13" key="1">
    <citation type="journal article" date="2019" name="Int. J. Syst. Evol. Microbiol.">
        <title>The Global Catalogue of Microorganisms (GCM) 10K type strain sequencing project: providing services to taxonomists for standard genome sequencing and annotation.</title>
        <authorList>
            <consortium name="The Broad Institute Genomics Platform"/>
            <consortium name="The Broad Institute Genome Sequencing Center for Infectious Disease"/>
            <person name="Wu L."/>
            <person name="Ma J."/>
        </authorList>
    </citation>
    <scope>NUCLEOTIDE SEQUENCE [LARGE SCALE GENOMIC DNA]</scope>
    <source>
        <strain evidence="13">CGMCC 4.7177</strain>
    </source>
</reference>
<dbReference type="RefSeq" id="WP_381536458.1">
    <property type="nucleotide sequence ID" value="NZ_JBHUGI010000015.1"/>
</dbReference>
<proteinExistence type="predicted"/>
<evidence type="ECO:0000256" key="3">
    <source>
        <dbReference type="ARBA" id="ARBA00012438"/>
    </source>
</evidence>
<gene>
    <name evidence="12" type="ORF">ACFSFY_06640</name>
</gene>
<dbReference type="SMART" id="SM00388">
    <property type="entry name" value="HisKA"/>
    <property type="match status" value="1"/>
</dbReference>
<evidence type="ECO:0000256" key="9">
    <source>
        <dbReference type="ARBA" id="ARBA00023012"/>
    </source>
</evidence>
<name>A0ABW4SE15_9BACL</name>
<dbReference type="SUPFAM" id="SSF47384">
    <property type="entry name" value="Homodimeric domain of signal transducing histidine kinase"/>
    <property type="match status" value="1"/>
</dbReference>
<protein>
    <recommendedName>
        <fullName evidence="3">histidine kinase</fullName>
        <ecNumber evidence="3">2.7.13.3</ecNumber>
    </recommendedName>
</protein>
<dbReference type="InterPro" id="IPR036097">
    <property type="entry name" value="HisK_dim/P_sf"/>
</dbReference>
<keyword evidence="5" id="KW-0808">Transferase</keyword>
<evidence type="ECO:0000256" key="8">
    <source>
        <dbReference type="ARBA" id="ARBA00022840"/>
    </source>
</evidence>
<evidence type="ECO:0000256" key="1">
    <source>
        <dbReference type="ARBA" id="ARBA00000085"/>
    </source>
</evidence>
<comment type="subcellular location">
    <subcellularLocation>
        <location evidence="2">Membrane</location>
    </subcellularLocation>
</comment>
<dbReference type="PROSITE" id="PS50109">
    <property type="entry name" value="HIS_KIN"/>
    <property type="match status" value="1"/>
</dbReference>
<feature type="domain" description="Histidine kinase" evidence="11">
    <location>
        <begin position="346"/>
        <end position="555"/>
    </location>
</feature>
<comment type="catalytic activity">
    <reaction evidence="1">
        <text>ATP + protein L-histidine = ADP + protein N-phospho-L-histidine.</text>
        <dbReference type="EC" id="2.7.13.3"/>
    </reaction>
</comment>
<evidence type="ECO:0000256" key="2">
    <source>
        <dbReference type="ARBA" id="ARBA00004370"/>
    </source>
</evidence>
<keyword evidence="13" id="KW-1185">Reference proteome</keyword>
<evidence type="ECO:0000256" key="5">
    <source>
        <dbReference type="ARBA" id="ARBA00022679"/>
    </source>
</evidence>
<feature type="transmembrane region" description="Helical" evidence="10">
    <location>
        <begin position="244"/>
        <end position="266"/>
    </location>
</feature>
<keyword evidence="10" id="KW-0472">Membrane</keyword>
<feature type="transmembrane region" description="Helical" evidence="10">
    <location>
        <begin position="12"/>
        <end position="33"/>
    </location>
</feature>
<accession>A0ABW4SE15</accession>
<keyword evidence="10" id="KW-0812">Transmembrane</keyword>
<dbReference type="SMART" id="SM00387">
    <property type="entry name" value="HATPase_c"/>
    <property type="match status" value="1"/>
</dbReference>
<dbReference type="InterPro" id="IPR036890">
    <property type="entry name" value="HATPase_C_sf"/>
</dbReference>
<keyword evidence="4" id="KW-0597">Phosphoprotein</keyword>
<evidence type="ECO:0000256" key="6">
    <source>
        <dbReference type="ARBA" id="ARBA00022741"/>
    </source>
</evidence>
<dbReference type="SUPFAM" id="SSF55874">
    <property type="entry name" value="ATPase domain of HSP90 chaperone/DNA topoisomerase II/histidine kinase"/>
    <property type="match status" value="1"/>
</dbReference>
<dbReference type="Gene3D" id="1.10.287.130">
    <property type="match status" value="1"/>
</dbReference>
<dbReference type="Pfam" id="PF02518">
    <property type="entry name" value="HATPase_c"/>
    <property type="match status" value="1"/>
</dbReference>
<dbReference type="Gene3D" id="3.30.565.10">
    <property type="entry name" value="Histidine kinase-like ATPase, C-terminal domain"/>
    <property type="match status" value="1"/>
</dbReference>
<keyword evidence="7 12" id="KW-0418">Kinase</keyword>
<dbReference type="InterPro" id="IPR050351">
    <property type="entry name" value="BphY/WalK/GraS-like"/>
</dbReference>
<evidence type="ECO:0000259" key="11">
    <source>
        <dbReference type="PROSITE" id="PS50109"/>
    </source>
</evidence>
<evidence type="ECO:0000313" key="13">
    <source>
        <dbReference type="Proteomes" id="UP001597218"/>
    </source>
</evidence>
<dbReference type="Pfam" id="PF00512">
    <property type="entry name" value="HisKA"/>
    <property type="match status" value="1"/>
</dbReference>
<comment type="caution">
    <text evidence="12">The sequence shown here is derived from an EMBL/GenBank/DDBJ whole genome shotgun (WGS) entry which is preliminary data.</text>
</comment>
<dbReference type="InterPro" id="IPR003661">
    <property type="entry name" value="HisK_dim/P_dom"/>
</dbReference>
<dbReference type="EMBL" id="JBHUGI010000015">
    <property type="protein sequence ID" value="MFD1927737.1"/>
    <property type="molecule type" value="Genomic_DNA"/>
</dbReference>
<evidence type="ECO:0000256" key="10">
    <source>
        <dbReference type="SAM" id="Phobius"/>
    </source>
</evidence>
<keyword evidence="6" id="KW-0547">Nucleotide-binding</keyword>
<dbReference type="GO" id="GO:0016301">
    <property type="term" value="F:kinase activity"/>
    <property type="evidence" value="ECO:0007669"/>
    <property type="project" value="UniProtKB-KW"/>
</dbReference>
<keyword evidence="10" id="KW-1133">Transmembrane helix</keyword>
<dbReference type="PRINTS" id="PR00344">
    <property type="entry name" value="BCTRLSENSOR"/>
</dbReference>
<dbReference type="Proteomes" id="UP001597218">
    <property type="component" value="Unassembled WGS sequence"/>
</dbReference>
<evidence type="ECO:0000313" key="12">
    <source>
        <dbReference type="EMBL" id="MFD1927737.1"/>
    </source>
</evidence>
<dbReference type="EC" id="2.7.13.3" evidence="3"/>
<keyword evidence="8" id="KW-0067">ATP-binding</keyword>
<dbReference type="PANTHER" id="PTHR45453">
    <property type="entry name" value="PHOSPHATE REGULON SENSOR PROTEIN PHOR"/>
    <property type="match status" value="1"/>
</dbReference>
<sequence>MSSKITLRFVGYFFIFYLTLVLITSLVLIYFAAKLLIGFNAYSHIREADVETIQSHIKEDGEGEGDITFLDPLIQSAEKSGGALQLIDEDGKVITSSMDNEMPSEYTFTDFIKLSNDKKSYIWLLEDGKSLLFTERMESDVLIKNLMATESFPEITDEQKTVLKDHDALFELYDAKGHRIATSNTKRKDTVSGMELFESSQNFAEQKELISAVVLHDGKTAVVRMPNKHYAPFDSAMIYFMKKFLIGFAIFHGILLLFIIGFSIWIGQRFGRPVFYFLKRIEKLSQKDYAYIEDRKLRNLKTGRLKRKYRMYDAVDQSLNSLAENLEENDQRLKKTEQLREDWITGLSHDLKTPLSSIYGYSVMLSSDHEWSIHEVQKFASVMKDKAGYMDELINDLTYTYQLKNNGVLLEKEQIELGQYVKGYSEENGTMVHLGEIGGPVYVSIDPKRFGRVLDNVIGNAVTHNPVNTPIHISIQVEDDSVLLKVRDEGIGMSQEVVENLFDRYYRGTNTTSEDTGTGLGLTIAKQLVEAHSGEIHVQSGRLGTTITIRLPLKKNSRSN</sequence>
<dbReference type="CDD" id="cd00082">
    <property type="entry name" value="HisKA"/>
    <property type="match status" value="1"/>
</dbReference>